<evidence type="ECO:0000256" key="10">
    <source>
        <dbReference type="ARBA" id="ARBA00023224"/>
    </source>
</evidence>
<evidence type="ECO:0000259" key="13">
    <source>
        <dbReference type="PROSITE" id="PS50261"/>
    </source>
</evidence>
<evidence type="ECO:0000256" key="7">
    <source>
        <dbReference type="ARBA" id="ARBA00023136"/>
    </source>
</evidence>
<keyword evidence="9" id="KW-0325">Glycoprotein</keyword>
<feature type="non-terminal residue" evidence="15">
    <location>
        <position position="380"/>
    </location>
</feature>
<feature type="domain" description="G-protein coupled receptors family 2 profile 1" evidence="12">
    <location>
        <begin position="14"/>
        <end position="96"/>
    </location>
</feature>
<dbReference type="InterPro" id="IPR036445">
    <property type="entry name" value="GPCR_2_extracell_dom_sf"/>
</dbReference>
<evidence type="ECO:0000256" key="4">
    <source>
        <dbReference type="ARBA" id="ARBA00022692"/>
    </source>
</evidence>
<dbReference type="PANTHER" id="PTHR45620:SF1">
    <property type="entry name" value="G-PROTEIN COUPLED RECEPTORS FAMILY 2 PROFILE 2 DOMAIN-CONTAINING PROTEIN"/>
    <property type="match status" value="1"/>
</dbReference>
<dbReference type="Gene3D" id="4.10.1240.10">
    <property type="entry name" value="GPCR, family 2, extracellular hormone receptor domain"/>
    <property type="match status" value="1"/>
</dbReference>
<dbReference type="InterPro" id="IPR050332">
    <property type="entry name" value="GPCR_2"/>
</dbReference>
<dbReference type="Pfam" id="PF00002">
    <property type="entry name" value="7tm_2"/>
    <property type="match status" value="1"/>
</dbReference>
<comment type="similarity">
    <text evidence="2">Belongs to the G-protein coupled receptor 2 family.</text>
</comment>
<feature type="transmembrane region" description="Helical" evidence="11">
    <location>
        <begin position="117"/>
        <end position="136"/>
    </location>
</feature>
<dbReference type="SMART" id="SM00008">
    <property type="entry name" value="HormR"/>
    <property type="match status" value="1"/>
</dbReference>
<evidence type="ECO:0000256" key="1">
    <source>
        <dbReference type="ARBA" id="ARBA00004651"/>
    </source>
</evidence>
<dbReference type="SUPFAM" id="SSF111418">
    <property type="entry name" value="Hormone receptor domain"/>
    <property type="match status" value="1"/>
</dbReference>
<keyword evidence="7 11" id="KW-0472">Membrane</keyword>
<evidence type="ECO:0000259" key="12">
    <source>
        <dbReference type="PROSITE" id="PS50227"/>
    </source>
</evidence>
<evidence type="ECO:0000256" key="5">
    <source>
        <dbReference type="ARBA" id="ARBA00022989"/>
    </source>
</evidence>
<feature type="transmembrane region" description="Helical" evidence="11">
    <location>
        <begin position="277"/>
        <end position="303"/>
    </location>
</feature>
<dbReference type="PRINTS" id="PR00249">
    <property type="entry name" value="GPCRSECRETIN"/>
</dbReference>
<keyword evidence="5 11" id="KW-1133">Transmembrane helix</keyword>
<keyword evidence="8" id="KW-0675">Receptor</keyword>
<feature type="transmembrane region" description="Helical" evidence="11">
    <location>
        <begin position="148"/>
        <end position="174"/>
    </location>
</feature>
<proteinExistence type="inferred from homology"/>
<keyword evidence="3" id="KW-1003">Cell membrane</keyword>
<keyword evidence="14" id="KW-1185">Reference proteome</keyword>
<comment type="subcellular location">
    <subcellularLocation>
        <location evidence="1">Cell membrane</location>
        <topology evidence="1">Multi-pass membrane protein</topology>
    </subcellularLocation>
</comment>
<name>A0ABM1SY38_LIMPO</name>
<reference evidence="15" key="1">
    <citation type="submission" date="2025-08" db="UniProtKB">
        <authorList>
            <consortium name="RefSeq"/>
        </authorList>
    </citation>
    <scope>IDENTIFICATION</scope>
    <source>
        <tissue evidence="15">Muscle</tissue>
    </source>
</reference>
<dbReference type="PROSITE" id="PS50261">
    <property type="entry name" value="G_PROTEIN_RECEP_F2_4"/>
    <property type="match status" value="1"/>
</dbReference>
<evidence type="ECO:0000256" key="3">
    <source>
        <dbReference type="ARBA" id="ARBA00022475"/>
    </source>
</evidence>
<dbReference type="InterPro" id="IPR017983">
    <property type="entry name" value="GPCR_2_secretin-like_CS"/>
</dbReference>
<evidence type="ECO:0000256" key="9">
    <source>
        <dbReference type="ARBA" id="ARBA00023180"/>
    </source>
</evidence>
<organism evidence="14 15">
    <name type="scientific">Limulus polyphemus</name>
    <name type="common">Atlantic horseshoe crab</name>
    <dbReference type="NCBI Taxonomy" id="6850"/>
    <lineage>
        <taxon>Eukaryota</taxon>
        <taxon>Metazoa</taxon>
        <taxon>Ecdysozoa</taxon>
        <taxon>Arthropoda</taxon>
        <taxon>Chelicerata</taxon>
        <taxon>Merostomata</taxon>
        <taxon>Xiphosura</taxon>
        <taxon>Limulidae</taxon>
        <taxon>Limulus</taxon>
    </lineage>
</organism>
<accession>A0ABM1SY38</accession>
<keyword evidence="4 11" id="KW-0812">Transmembrane</keyword>
<feature type="domain" description="G-protein coupled receptors family 2 profile 2" evidence="13">
    <location>
        <begin position="111"/>
        <end position="378"/>
    </location>
</feature>
<dbReference type="RefSeq" id="XP_022248544.1">
    <property type="nucleotide sequence ID" value="XM_022392836.1"/>
</dbReference>
<dbReference type="InterPro" id="IPR017981">
    <property type="entry name" value="GPCR_2-like_7TM"/>
</dbReference>
<protein>
    <submittedName>
        <fullName evidence="15">LOW QUALITY PROTEIN: parathyroid hormone/parathyroid hormone-related peptide receptor-like</fullName>
    </submittedName>
</protein>
<dbReference type="PROSITE" id="PS50227">
    <property type="entry name" value="G_PROTEIN_RECEP_F2_3"/>
    <property type="match status" value="1"/>
</dbReference>
<dbReference type="Proteomes" id="UP000694941">
    <property type="component" value="Unplaced"/>
</dbReference>
<dbReference type="GeneID" id="106465012"/>
<evidence type="ECO:0000313" key="15">
    <source>
        <dbReference type="RefSeq" id="XP_022248544.1"/>
    </source>
</evidence>
<dbReference type="Pfam" id="PF02793">
    <property type="entry name" value="HRM"/>
    <property type="match status" value="1"/>
</dbReference>
<evidence type="ECO:0000256" key="2">
    <source>
        <dbReference type="ARBA" id="ARBA00005314"/>
    </source>
</evidence>
<dbReference type="PANTHER" id="PTHR45620">
    <property type="entry name" value="PDF RECEPTOR-LIKE PROTEIN-RELATED"/>
    <property type="match status" value="1"/>
</dbReference>
<dbReference type="PROSITE" id="PS00649">
    <property type="entry name" value="G_PROTEIN_RECEP_F2_1"/>
    <property type="match status" value="1"/>
</dbReference>
<evidence type="ECO:0000313" key="14">
    <source>
        <dbReference type="Proteomes" id="UP000694941"/>
    </source>
</evidence>
<evidence type="ECO:0000256" key="11">
    <source>
        <dbReference type="SAM" id="Phobius"/>
    </source>
</evidence>
<feature type="transmembrane region" description="Helical" evidence="11">
    <location>
        <begin position="236"/>
        <end position="257"/>
    </location>
</feature>
<keyword evidence="6" id="KW-0297">G-protein coupled receptor</keyword>
<dbReference type="Gene3D" id="1.20.1070.10">
    <property type="entry name" value="Rhodopsin 7-helix transmembrane proteins"/>
    <property type="match status" value="1"/>
</dbReference>
<dbReference type="InterPro" id="IPR000832">
    <property type="entry name" value="GPCR_2_secretin-like"/>
</dbReference>
<feature type="transmembrane region" description="Helical" evidence="11">
    <location>
        <begin position="202"/>
        <end position="224"/>
    </location>
</feature>
<feature type="transmembrane region" description="Helical" evidence="11">
    <location>
        <begin position="353"/>
        <end position="377"/>
    </location>
</feature>
<gene>
    <name evidence="15" type="primary">LOC106465012</name>
</gene>
<dbReference type="InterPro" id="IPR001879">
    <property type="entry name" value="GPCR_2_extracellular_dom"/>
</dbReference>
<keyword evidence="10" id="KW-0807">Transducer</keyword>
<sequence>MDDLLELLSSLKAKCEDKREKTAPPDGGLYCPIVWDEAYCWPYVPAGTLHKVSCPSYIHNFNISAFATKYCTENGVWWKNDENVSWTNYSMCIKDSESDLDFSLKHHILTIKLISKIGYIVSLSTLLIAVLILALVRRLRCPRNNLHIQLFISFILRALISLLKDALFVAGVGLRSNMMLKYGSMVFLESEHNVDCKIFTSFWHYFLTANYCWILMEGLYLHKLVFQAFFTDASSILQYIIMGWGLPLPFIISWAVVRVTLEDTFCWTTHENQGYFWIIRGPITLSIVVNFFFFLDITRVLYLKLFSQTSEARRYRYRKWFKSTLVLVPLFGVHYALLLGMSLAAGVSRIVEIVWLYADQFFSSFQGFFVALLYCFCNGE</sequence>
<feature type="transmembrane region" description="Helical" evidence="11">
    <location>
        <begin position="324"/>
        <end position="347"/>
    </location>
</feature>
<evidence type="ECO:0000256" key="6">
    <source>
        <dbReference type="ARBA" id="ARBA00023040"/>
    </source>
</evidence>
<evidence type="ECO:0000256" key="8">
    <source>
        <dbReference type="ARBA" id="ARBA00023170"/>
    </source>
</evidence>